<feature type="binding site" evidence="14">
    <location>
        <begin position="214"/>
        <end position="215"/>
    </location>
    <ligand>
        <name>ATP</name>
        <dbReference type="ChEBI" id="CHEBI:30616"/>
    </ligand>
</feature>
<dbReference type="OrthoDB" id="9799110at2"/>
<dbReference type="GO" id="GO:0005524">
    <property type="term" value="F:ATP binding"/>
    <property type="evidence" value="ECO:0007669"/>
    <property type="project" value="UniProtKB-KW"/>
</dbReference>
<feature type="binding site" evidence="14">
    <location>
        <position position="52"/>
    </location>
    <ligand>
        <name>substrate</name>
    </ligand>
</feature>
<keyword evidence="12" id="KW-0457">Lysine biosynthesis</keyword>
<keyword evidence="6 16" id="KW-0028">Amino-acid biosynthesis</keyword>
<dbReference type="UniPathway" id="UPA00050">
    <property type="reaction ID" value="UER00461"/>
</dbReference>
<evidence type="ECO:0000256" key="10">
    <source>
        <dbReference type="ARBA" id="ARBA00022840"/>
    </source>
</evidence>
<feature type="binding site" evidence="14">
    <location>
        <position position="189"/>
    </location>
    <ligand>
        <name>ATP</name>
        <dbReference type="ChEBI" id="CHEBI:30616"/>
    </ligand>
</feature>
<dbReference type="UniPathway" id="UPA00051">
    <property type="reaction ID" value="UER00462"/>
</dbReference>
<evidence type="ECO:0000313" key="19">
    <source>
        <dbReference type="Proteomes" id="UP000295636"/>
    </source>
</evidence>
<dbReference type="InterPro" id="IPR018042">
    <property type="entry name" value="Aspartate_kinase_CS"/>
</dbReference>
<comment type="pathway">
    <text evidence="2 16">Amino-acid biosynthesis; L-lysine biosynthesis via DAP pathway; (S)-tetrahydrodipicolinate from L-aspartate: step 1/4.</text>
</comment>
<dbReference type="Gene3D" id="3.40.1160.10">
    <property type="entry name" value="Acetylglutamate kinase-like"/>
    <property type="match status" value="1"/>
</dbReference>
<dbReference type="AlphaFoldDB" id="A0A4R5KQW8"/>
<dbReference type="PANTHER" id="PTHR21499:SF3">
    <property type="entry name" value="ASPARTOKINASE"/>
    <property type="match status" value="1"/>
</dbReference>
<feature type="binding site" evidence="14">
    <location>
        <position position="79"/>
    </location>
    <ligand>
        <name>substrate</name>
    </ligand>
</feature>
<evidence type="ECO:0000256" key="1">
    <source>
        <dbReference type="ARBA" id="ARBA00003121"/>
    </source>
</evidence>
<dbReference type="SUPFAM" id="SSF53633">
    <property type="entry name" value="Carbamate kinase-like"/>
    <property type="match status" value="1"/>
</dbReference>
<evidence type="ECO:0000256" key="15">
    <source>
        <dbReference type="RuleBase" id="RU003448"/>
    </source>
</evidence>
<dbReference type="RefSeq" id="WP_133228010.1">
    <property type="nucleotide sequence ID" value="NZ_SMRT01000004.1"/>
</dbReference>
<name>A0A4R5KQW8_9BACL</name>
<evidence type="ECO:0000256" key="6">
    <source>
        <dbReference type="ARBA" id="ARBA00022605"/>
    </source>
</evidence>
<organism evidence="18 19">
    <name type="scientific">Paenibacillus piri</name>
    <dbReference type="NCBI Taxonomy" id="2547395"/>
    <lineage>
        <taxon>Bacteria</taxon>
        <taxon>Bacillati</taxon>
        <taxon>Bacillota</taxon>
        <taxon>Bacilli</taxon>
        <taxon>Bacillales</taxon>
        <taxon>Paenibacillaceae</taxon>
        <taxon>Paenibacillus</taxon>
    </lineage>
</organism>
<dbReference type="FunFam" id="3.40.1160.10:FF:000002">
    <property type="entry name" value="Aspartokinase"/>
    <property type="match status" value="1"/>
</dbReference>
<evidence type="ECO:0000256" key="11">
    <source>
        <dbReference type="ARBA" id="ARBA00022915"/>
    </source>
</evidence>
<dbReference type="NCBIfam" id="NF006068">
    <property type="entry name" value="PRK08210.1"/>
    <property type="match status" value="1"/>
</dbReference>
<keyword evidence="9 15" id="KW-0418">Kinase</keyword>
<dbReference type="GO" id="GO:0019877">
    <property type="term" value="P:diaminopimelate biosynthetic process"/>
    <property type="evidence" value="ECO:0007669"/>
    <property type="project" value="UniProtKB-KW"/>
</dbReference>
<dbReference type="Pfam" id="PF13840">
    <property type="entry name" value="ACT_7"/>
    <property type="match status" value="1"/>
</dbReference>
<evidence type="ECO:0000256" key="16">
    <source>
        <dbReference type="RuleBase" id="RU004249"/>
    </source>
</evidence>
<dbReference type="EC" id="2.7.2.4" evidence="15"/>
<feature type="domain" description="ACT" evidence="17">
    <location>
        <begin position="345"/>
        <end position="405"/>
    </location>
</feature>
<dbReference type="PANTHER" id="PTHR21499">
    <property type="entry name" value="ASPARTATE KINASE"/>
    <property type="match status" value="1"/>
</dbReference>
<dbReference type="InterPro" id="IPR002912">
    <property type="entry name" value="ACT_dom"/>
</dbReference>
<evidence type="ECO:0000256" key="12">
    <source>
        <dbReference type="ARBA" id="ARBA00023154"/>
    </source>
</evidence>
<dbReference type="NCBIfam" id="TIGR00657">
    <property type="entry name" value="asp_kinases"/>
    <property type="match status" value="1"/>
</dbReference>
<dbReference type="GO" id="GO:0009090">
    <property type="term" value="P:homoserine biosynthetic process"/>
    <property type="evidence" value="ECO:0007669"/>
    <property type="project" value="TreeGrafter"/>
</dbReference>
<dbReference type="GO" id="GO:0005829">
    <property type="term" value="C:cytosol"/>
    <property type="evidence" value="ECO:0007669"/>
    <property type="project" value="TreeGrafter"/>
</dbReference>
<dbReference type="EMBL" id="SMRT01000004">
    <property type="protein sequence ID" value="TDF98173.1"/>
    <property type="molecule type" value="Genomic_DNA"/>
</dbReference>
<dbReference type="CDD" id="cd04914">
    <property type="entry name" value="ACT_AKi-DapG-BS_1"/>
    <property type="match status" value="1"/>
</dbReference>
<keyword evidence="8 14" id="KW-0547">Nucleotide-binding</keyword>
<accession>A0A4R5KQW8</accession>
<evidence type="ECO:0000259" key="17">
    <source>
        <dbReference type="PROSITE" id="PS51671"/>
    </source>
</evidence>
<dbReference type="UniPathway" id="UPA00034">
    <property type="reaction ID" value="UER00015"/>
</dbReference>
<dbReference type="InterPro" id="IPR001048">
    <property type="entry name" value="Asp/Glu/Uridylate_kinase"/>
</dbReference>
<dbReference type="PIRSF" id="PIRSF000726">
    <property type="entry name" value="Asp_kin"/>
    <property type="match status" value="1"/>
</dbReference>
<keyword evidence="7 15" id="KW-0808">Transferase</keyword>
<dbReference type="InterPro" id="IPR001341">
    <property type="entry name" value="Asp_kinase"/>
</dbReference>
<keyword evidence="10 14" id="KW-0067">ATP-binding</keyword>
<evidence type="ECO:0000313" key="18">
    <source>
        <dbReference type="EMBL" id="TDF98173.1"/>
    </source>
</evidence>
<evidence type="ECO:0000256" key="3">
    <source>
        <dbReference type="ARBA" id="ARBA00004986"/>
    </source>
</evidence>
<protein>
    <recommendedName>
        <fullName evidence="15">Aspartokinase</fullName>
        <ecNumber evidence="15">2.7.2.4</ecNumber>
    </recommendedName>
</protein>
<feature type="binding site" evidence="14">
    <location>
        <begin position="7"/>
        <end position="10"/>
    </location>
    <ligand>
        <name>ATP</name>
        <dbReference type="ChEBI" id="CHEBI:30616"/>
    </ligand>
</feature>
<proteinExistence type="inferred from homology"/>
<dbReference type="InterPro" id="IPR045865">
    <property type="entry name" value="ACT-like_dom_sf"/>
</dbReference>
<evidence type="ECO:0000256" key="5">
    <source>
        <dbReference type="ARBA" id="ARBA00010122"/>
    </source>
</evidence>
<comment type="catalytic activity">
    <reaction evidence="13 15">
        <text>L-aspartate + ATP = 4-phospho-L-aspartate + ADP</text>
        <dbReference type="Rhea" id="RHEA:23776"/>
        <dbReference type="ChEBI" id="CHEBI:29991"/>
        <dbReference type="ChEBI" id="CHEBI:30616"/>
        <dbReference type="ChEBI" id="CHEBI:57535"/>
        <dbReference type="ChEBI" id="CHEBI:456216"/>
        <dbReference type="EC" id="2.7.2.4"/>
    </reaction>
</comment>
<comment type="caution">
    <text evidence="18">The sequence shown here is derived from an EMBL/GenBank/DDBJ whole genome shotgun (WGS) entry which is preliminary data.</text>
</comment>
<evidence type="ECO:0000256" key="13">
    <source>
        <dbReference type="ARBA" id="ARBA00047872"/>
    </source>
</evidence>
<dbReference type="NCBIfam" id="NF005155">
    <property type="entry name" value="PRK06635.1-4"/>
    <property type="match status" value="1"/>
</dbReference>
<dbReference type="NCBIfam" id="TIGR00656">
    <property type="entry name" value="asp_kin_monofn"/>
    <property type="match status" value="1"/>
</dbReference>
<dbReference type="PROSITE" id="PS51671">
    <property type="entry name" value="ACT"/>
    <property type="match status" value="1"/>
</dbReference>
<dbReference type="GO" id="GO:0009089">
    <property type="term" value="P:lysine biosynthetic process via diaminopimelate"/>
    <property type="evidence" value="ECO:0007669"/>
    <property type="project" value="UniProtKB-UniPathway"/>
</dbReference>
<comment type="function">
    <text evidence="1">Catalyzes the phosphorylation of the beta-carboxyl group of aspartic acid with ATP to yield 4-phospho-L-aspartate, which is involved in the branched biosynthetic pathway leading to the biosynthesis of amino acids threonine, isoleucine and methionine.</text>
</comment>
<keyword evidence="11" id="KW-0220">Diaminopimelate biosynthesis</keyword>
<comment type="pathway">
    <text evidence="4 16">Amino-acid biosynthesis; L-threonine biosynthesis; L-threonine from L-aspartate: step 1/5.</text>
</comment>
<keyword evidence="19" id="KW-1185">Reference proteome</keyword>
<evidence type="ECO:0000256" key="4">
    <source>
        <dbReference type="ARBA" id="ARBA00005139"/>
    </source>
</evidence>
<dbReference type="InterPro" id="IPR005260">
    <property type="entry name" value="Asp_kin_monofn"/>
</dbReference>
<dbReference type="GO" id="GO:0004072">
    <property type="term" value="F:aspartate kinase activity"/>
    <property type="evidence" value="ECO:0007669"/>
    <property type="project" value="UniProtKB-EC"/>
</dbReference>
<gene>
    <name evidence="18" type="primary">dapG</name>
    <name evidence="18" type="ORF">E1757_11785</name>
</gene>
<evidence type="ECO:0000256" key="9">
    <source>
        <dbReference type="ARBA" id="ARBA00022777"/>
    </source>
</evidence>
<evidence type="ECO:0000256" key="14">
    <source>
        <dbReference type="PIRSR" id="PIRSR000726-1"/>
    </source>
</evidence>
<evidence type="ECO:0000256" key="2">
    <source>
        <dbReference type="ARBA" id="ARBA00004766"/>
    </source>
</evidence>
<evidence type="ECO:0000256" key="8">
    <source>
        <dbReference type="ARBA" id="ARBA00022741"/>
    </source>
</evidence>
<dbReference type="PROSITE" id="PS00324">
    <property type="entry name" value="ASPARTOKINASE"/>
    <property type="match status" value="1"/>
</dbReference>
<comment type="similarity">
    <text evidence="5 15">Belongs to the aspartokinase family.</text>
</comment>
<feature type="binding site" evidence="14">
    <location>
        <begin position="178"/>
        <end position="179"/>
    </location>
    <ligand>
        <name>ATP</name>
        <dbReference type="ChEBI" id="CHEBI:30616"/>
    </ligand>
</feature>
<dbReference type="Proteomes" id="UP000295636">
    <property type="component" value="Unassembled WGS sequence"/>
</dbReference>
<dbReference type="InterPro" id="IPR027795">
    <property type="entry name" value="CASTOR_ACT_dom"/>
</dbReference>
<evidence type="ECO:0000256" key="7">
    <source>
        <dbReference type="ARBA" id="ARBA00022679"/>
    </source>
</evidence>
<dbReference type="GO" id="GO:0009088">
    <property type="term" value="P:threonine biosynthetic process"/>
    <property type="evidence" value="ECO:0007669"/>
    <property type="project" value="UniProtKB-UniPathway"/>
</dbReference>
<comment type="pathway">
    <text evidence="3 16">Amino-acid biosynthesis; L-methionine biosynthesis via de novo pathway; L-homoserine from L-aspartate: step 1/3.</text>
</comment>
<dbReference type="InterPro" id="IPR036393">
    <property type="entry name" value="AceGlu_kinase-like_sf"/>
</dbReference>
<reference evidence="18 19" key="1">
    <citation type="submission" date="2019-03" db="EMBL/GenBank/DDBJ databases">
        <title>This is whole genome sequence of Paenibacillus sp MS74 strain.</title>
        <authorList>
            <person name="Trinh H.N."/>
        </authorList>
    </citation>
    <scope>NUCLEOTIDE SEQUENCE [LARGE SCALE GENOMIC DNA]</scope>
    <source>
        <strain evidence="18 19">MS74</strain>
    </source>
</reference>
<dbReference type="Pfam" id="PF00696">
    <property type="entry name" value="AA_kinase"/>
    <property type="match status" value="1"/>
</dbReference>
<dbReference type="SUPFAM" id="SSF55021">
    <property type="entry name" value="ACT-like"/>
    <property type="match status" value="2"/>
</dbReference>
<dbReference type="Gene3D" id="3.30.2130.10">
    <property type="entry name" value="VC0802-like"/>
    <property type="match status" value="1"/>
</dbReference>
<sequence length="405" mass="43423">MNILVQKFGGTSLSTVEARAHVIEHIQDALALNYKLVVVVSAMGRKGEPYATDTLLDLIRNNGNQLPPREKDMLLCCGELISAATLCSLLGSNGIQAAVLTGAQAGITTNDEYGNAQIMSIQPQRIVDLLEQGNVVIVAGFQGQTSHGDLTTLGRGGSDTSATALGAALQAEMVDIFTDVDGILTADPRIVSDAKRLPVVSYMEICNMAHYGAKVIHPRAVEVAMNALIPIRVRSTFSKDPGTLVTMADTTYDSNESIQDRIVTGIANFDKITQIRVNAGEGVYDLQLKVFKAMAQNHISVDFINVNPSGVVYTVFDDEAQKAIRILNELGYKPLTASQCAKVSIIGGGMNGVPGIMAQIVEALTEEDINILQSADSNTTIWVLIQGQDMAKAVRALHKKFQLHS</sequence>